<dbReference type="AlphaFoldDB" id="A0A2T4TZI8"/>
<proteinExistence type="predicted"/>
<sequence>MRAIICIAVVLALAGCGYRPLGSGEVSALQSSVRTISIGTLKNKTLRPTVLSALRDALIRRLKAEGRIRVVEEGADALLEGAIEGFAEEPLAFSSSDQAKRLRTSISFSFTVKHRLEDKVLLRDGVTGVAYYFTGSGVTSTRAAEDEATLRAVADLADQVVSRVLDGV</sequence>
<accession>A0A2T4TZI8</accession>
<keyword evidence="2" id="KW-1185">Reference proteome</keyword>
<evidence type="ECO:0008006" key="3">
    <source>
        <dbReference type="Google" id="ProtNLM"/>
    </source>
</evidence>
<organism evidence="1 2">
    <name type="scientific">Candidatus Methylomirabilis limnetica</name>
    <dbReference type="NCBI Taxonomy" id="2033718"/>
    <lineage>
        <taxon>Bacteria</taxon>
        <taxon>Candidatus Methylomirabilota</taxon>
        <taxon>Candidatus Methylomirabilia</taxon>
        <taxon>Candidatus Methylomirabilales</taxon>
        <taxon>Candidatus Methylomirabilaceae</taxon>
        <taxon>Candidatus Methylomirabilis</taxon>
    </lineage>
</organism>
<evidence type="ECO:0000313" key="2">
    <source>
        <dbReference type="Proteomes" id="UP000241436"/>
    </source>
</evidence>
<protein>
    <recommendedName>
        <fullName evidence="3">Lipoprotein</fullName>
    </recommendedName>
</protein>
<comment type="caution">
    <text evidence="1">The sequence shown here is derived from an EMBL/GenBank/DDBJ whole genome shotgun (WGS) entry which is preliminary data.</text>
</comment>
<name>A0A2T4TZI8_9BACT</name>
<dbReference type="PROSITE" id="PS51257">
    <property type="entry name" value="PROKAR_LIPOPROTEIN"/>
    <property type="match status" value="1"/>
</dbReference>
<dbReference type="EMBL" id="NVQC01000015">
    <property type="protein sequence ID" value="PTL36529.1"/>
    <property type="molecule type" value="Genomic_DNA"/>
</dbReference>
<dbReference type="GO" id="GO:0043165">
    <property type="term" value="P:Gram-negative-bacterium-type cell outer membrane assembly"/>
    <property type="evidence" value="ECO:0007669"/>
    <property type="project" value="InterPro"/>
</dbReference>
<reference evidence="1 2" key="1">
    <citation type="submission" date="2017-09" db="EMBL/GenBank/DDBJ databases">
        <title>Bloom of a denitrifying methanotroph, Candidatus Methylomirabilis limnetica, in a deep stratified lake.</title>
        <authorList>
            <person name="Graf J.S."/>
            <person name="Marchant H.K."/>
            <person name="Tienken D."/>
            <person name="Hach P.F."/>
            <person name="Brand A."/>
            <person name="Schubert C.J."/>
            <person name="Kuypers M.M."/>
            <person name="Milucka J."/>
        </authorList>
    </citation>
    <scope>NUCLEOTIDE SEQUENCE [LARGE SCALE GENOMIC DNA]</scope>
    <source>
        <strain evidence="1 2">Zug</strain>
    </source>
</reference>
<evidence type="ECO:0000313" key="1">
    <source>
        <dbReference type="EMBL" id="PTL36529.1"/>
    </source>
</evidence>
<dbReference type="Pfam" id="PF04390">
    <property type="entry name" value="LptE"/>
    <property type="match status" value="1"/>
</dbReference>
<dbReference type="InterPro" id="IPR007485">
    <property type="entry name" value="LPS_assembly_LptE"/>
</dbReference>
<reference evidence="2" key="2">
    <citation type="journal article" date="2018" name="Environ. Microbiol.">
        <title>Bloom of a denitrifying methanotroph, 'Candidatus Methylomirabilis limnetica', in a deep stratified lake.</title>
        <authorList>
            <person name="Graf J.S."/>
            <person name="Mayr M.J."/>
            <person name="Marchant H.K."/>
            <person name="Tienken D."/>
            <person name="Hach P.F."/>
            <person name="Brand A."/>
            <person name="Schubert C.J."/>
            <person name="Kuypers M.M."/>
            <person name="Milucka J."/>
        </authorList>
    </citation>
    <scope>NUCLEOTIDE SEQUENCE [LARGE SCALE GENOMIC DNA]</scope>
    <source>
        <strain evidence="2">Zug</strain>
    </source>
</reference>
<dbReference type="GO" id="GO:0019867">
    <property type="term" value="C:outer membrane"/>
    <property type="evidence" value="ECO:0007669"/>
    <property type="project" value="InterPro"/>
</dbReference>
<dbReference type="RefSeq" id="WP_107561599.1">
    <property type="nucleotide sequence ID" value="NZ_NVQC01000015.1"/>
</dbReference>
<dbReference type="Proteomes" id="UP000241436">
    <property type="component" value="Unassembled WGS sequence"/>
</dbReference>
<dbReference type="Gene3D" id="3.30.160.150">
    <property type="entry name" value="Lipoprotein like domain"/>
    <property type="match status" value="1"/>
</dbReference>
<gene>
    <name evidence="1" type="ORF">CLG94_04055</name>
</gene>